<dbReference type="EMBL" id="KM982402">
    <property type="protein sequence ID" value="AKI80457.1"/>
    <property type="molecule type" value="Genomic_DNA"/>
</dbReference>
<accession>A0A0G2Y9C1</accession>
<dbReference type="Gene3D" id="3.40.50.880">
    <property type="match status" value="1"/>
</dbReference>
<sequence length="203" mass="23515">MLLIIQNGYITPYIYRYLDEDYEIIKSFNVDVTTMDLDKYSVVIILGGYQSVININRYSYLLKVIELIKKCLTVKKPLFGICLGFQLIAYALGCEIKSSGKLNVGYDTIILGYENVFRCHIDYIIPNDSVEVLEYFDNMPYLYKHNNHVYGIQCHPDIAPECIKKYSNHIESYDYAASNKDSINKTNALIIKYILNLLRDSIK</sequence>
<reference evidence="2 3" key="1">
    <citation type="submission" date="2014-10" db="EMBL/GenBank/DDBJ databases">
        <title>Pan-genome analysis of Brazilian lineage A amoebal mimiviruses.</title>
        <authorList>
            <person name="Assis F.L."/>
            <person name="Abrahao J.S."/>
            <person name="Kroon E.G."/>
            <person name="Dornas F.P."/>
            <person name="Andrade K.R."/>
            <person name="Borato P.V.M."/>
            <person name="Pilotto M.R."/>
            <person name="Benamar S."/>
            <person name="LaScola B."/>
            <person name="Colson P."/>
        </authorList>
    </citation>
    <scope>NUCLEOTIDE SEQUENCE [LARGE SCALE GENOMIC DNA]</scope>
    <source>
        <strain evidence="2 3">Kroon</strain>
    </source>
</reference>
<dbReference type="PANTHER" id="PTHR42695:SF5">
    <property type="entry name" value="GLUTAMINE AMIDOTRANSFERASE YLR126C-RELATED"/>
    <property type="match status" value="1"/>
</dbReference>
<dbReference type="InterPro" id="IPR044992">
    <property type="entry name" value="ChyE-like"/>
</dbReference>
<evidence type="ECO:0000313" key="3">
    <source>
        <dbReference type="Proteomes" id="UP000240461"/>
    </source>
</evidence>
<name>A0A0G2Y9C1_9VIRU</name>
<dbReference type="KEGG" id="vg:80514255"/>
<organism evidence="2 3">
    <name type="scientific">Acanthamoeba polyphaga mimivirus Kroon</name>
    <dbReference type="NCBI Taxonomy" id="3069720"/>
    <lineage>
        <taxon>Viruses</taxon>
        <taxon>Varidnaviria</taxon>
        <taxon>Bamfordvirae</taxon>
        <taxon>Nucleocytoviricota</taxon>
        <taxon>Megaviricetes</taxon>
        <taxon>Imitervirales</taxon>
        <taxon>Mimiviridae</taxon>
        <taxon>Megamimivirinae</taxon>
        <taxon>Mimivirus</taxon>
        <taxon>Mimivirus lagoaense</taxon>
    </lineage>
</organism>
<dbReference type="SUPFAM" id="SSF52317">
    <property type="entry name" value="Class I glutamine amidotransferase-like"/>
    <property type="match status" value="1"/>
</dbReference>
<dbReference type="InterPro" id="IPR029062">
    <property type="entry name" value="Class_I_gatase-like"/>
</dbReference>
<protein>
    <submittedName>
        <fullName evidence="2">Glutamine amidotransferase-like protein</fullName>
    </submittedName>
</protein>
<dbReference type="Pfam" id="PF00117">
    <property type="entry name" value="GATase"/>
    <property type="match status" value="1"/>
</dbReference>
<evidence type="ECO:0000259" key="1">
    <source>
        <dbReference type="Pfam" id="PF00117"/>
    </source>
</evidence>
<dbReference type="PANTHER" id="PTHR42695">
    <property type="entry name" value="GLUTAMINE AMIDOTRANSFERASE YLR126C-RELATED"/>
    <property type="match status" value="1"/>
</dbReference>
<feature type="domain" description="Glutamine amidotransferase" evidence="1">
    <location>
        <begin position="30"/>
        <end position="160"/>
    </location>
</feature>
<proteinExistence type="predicted"/>
<keyword evidence="3" id="KW-1185">Reference proteome</keyword>
<dbReference type="InterPro" id="IPR017926">
    <property type="entry name" value="GATASE"/>
</dbReference>
<dbReference type="PROSITE" id="PS51273">
    <property type="entry name" value="GATASE_TYPE_1"/>
    <property type="match status" value="1"/>
</dbReference>
<dbReference type="Proteomes" id="UP000240461">
    <property type="component" value="Segment"/>
</dbReference>
<evidence type="ECO:0000313" key="2">
    <source>
        <dbReference type="EMBL" id="AKI80457.1"/>
    </source>
</evidence>
<keyword evidence="2" id="KW-0315">Glutamine amidotransferase</keyword>